<keyword evidence="2" id="KW-1185">Reference proteome</keyword>
<dbReference type="EMBL" id="LXQA010059175">
    <property type="protein sequence ID" value="MCI05612.1"/>
    <property type="molecule type" value="Genomic_DNA"/>
</dbReference>
<organism evidence="1 2">
    <name type="scientific">Trifolium medium</name>
    <dbReference type="NCBI Taxonomy" id="97028"/>
    <lineage>
        <taxon>Eukaryota</taxon>
        <taxon>Viridiplantae</taxon>
        <taxon>Streptophyta</taxon>
        <taxon>Embryophyta</taxon>
        <taxon>Tracheophyta</taxon>
        <taxon>Spermatophyta</taxon>
        <taxon>Magnoliopsida</taxon>
        <taxon>eudicotyledons</taxon>
        <taxon>Gunneridae</taxon>
        <taxon>Pentapetalae</taxon>
        <taxon>rosids</taxon>
        <taxon>fabids</taxon>
        <taxon>Fabales</taxon>
        <taxon>Fabaceae</taxon>
        <taxon>Papilionoideae</taxon>
        <taxon>50 kb inversion clade</taxon>
        <taxon>NPAAA clade</taxon>
        <taxon>Hologalegina</taxon>
        <taxon>IRL clade</taxon>
        <taxon>Trifolieae</taxon>
        <taxon>Trifolium</taxon>
    </lineage>
</organism>
<dbReference type="AlphaFoldDB" id="A0A392P1J7"/>
<dbReference type="Proteomes" id="UP000265520">
    <property type="component" value="Unassembled WGS sequence"/>
</dbReference>
<name>A0A392P1J7_9FABA</name>
<accession>A0A392P1J7</accession>
<reference evidence="1 2" key="1">
    <citation type="journal article" date="2018" name="Front. Plant Sci.">
        <title>Red Clover (Trifolium pratense) and Zigzag Clover (T. medium) - A Picture of Genomic Similarities and Differences.</title>
        <authorList>
            <person name="Dluhosova J."/>
            <person name="Istvanek J."/>
            <person name="Nedelnik J."/>
            <person name="Repkova J."/>
        </authorList>
    </citation>
    <scope>NUCLEOTIDE SEQUENCE [LARGE SCALE GENOMIC DNA]</scope>
    <source>
        <strain evidence="2">cv. 10/8</strain>
        <tissue evidence="1">Leaf</tissue>
    </source>
</reference>
<comment type="caution">
    <text evidence="1">The sequence shown here is derived from an EMBL/GenBank/DDBJ whole genome shotgun (WGS) entry which is preliminary data.</text>
</comment>
<evidence type="ECO:0000313" key="1">
    <source>
        <dbReference type="EMBL" id="MCI05612.1"/>
    </source>
</evidence>
<protein>
    <submittedName>
        <fullName evidence="1">Uncharacterized protein</fullName>
    </submittedName>
</protein>
<proteinExistence type="predicted"/>
<sequence>MKGIDFYRRSEDYISEEEKTTKDALPLETRKKFSRPTPDGKFITAQLDDNLNVMRIGANLPPAKLMKAS</sequence>
<evidence type="ECO:0000313" key="2">
    <source>
        <dbReference type="Proteomes" id="UP000265520"/>
    </source>
</evidence>